<dbReference type="InterPro" id="IPR027417">
    <property type="entry name" value="P-loop_NTPase"/>
</dbReference>
<dbReference type="GO" id="GO:0005737">
    <property type="term" value="C:cytoplasm"/>
    <property type="evidence" value="ECO:0007669"/>
    <property type="project" value="UniProtKB-SubCell"/>
</dbReference>
<comment type="pathway">
    <text evidence="3">Cofactor biosynthesis; coenzyme A biosynthesis; CoA from (R)-pantothenate: step 5/5.</text>
</comment>
<dbReference type="CDD" id="cd02022">
    <property type="entry name" value="DPCK"/>
    <property type="match status" value="1"/>
</dbReference>
<reference evidence="5" key="1">
    <citation type="submission" date="2022-12" db="EMBL/GenBank/DDBJ databases">
        <title>Paraconexibacter alkalitolerans sp. nov. and Baekduia alba sp. nov., isolated from soil and emended description of the genera Paraconexibacter (Chun et al., 2020) and Baekduia (An et al., 2020).</title>
        <authorList>
            <person name="Vieira S."/>
            <person name="Huber K.J."/>
            <person name="Geppert A."/>
            <person name="Wolf J."/>
            <person name="Neumann-Schaal M."/>
            <person name="Muesken M."/>
            <person name="Overmann J."/>
        </authorList>
    </citation>
    <scope>NUCLEOTIDE SEQUENCE</scope>
    <source>
        <strain evidence="5">AEG42_29</strain>
    </source>
</reference>
<dbReference type="RefSeq" id="WP_354697551.1">
    <property type="nucleotide sequence ID" value="NZ_CP114014.1"/>
</dbReference>
<comment type="subcellular location">
    <subcellularLocation>
        <location evidence="3">Cytoplasm</location>
    </subcellularLocation>
</comment>
<protein>
    <recommendedName>
        <fullName evidence="3 4">Dephospho-CoA kinase</fullName>
        <ecNumber evidence="3 4">2.7.1.24</ecNumber>
    </recommendedName>
    <alternativeName>
        <fullName evidence="3">Dephosphocoenzyme A kinase</fullName>
    </alternativeName>
</protein>
<dbReference type="EMBL" id="CP114014">
    <property type="protein sequence ID" value="XAY06315.1"/>
    <property type="molecule type" value="Genomic_DNA"/>
</dbReference>
<evidence type="ECO:0000256" key="1">
    <source>
        <dbReference type="ARBA" id="ARBA00022741"/>
    </source>
</evidence>
<dbReference type="Gene3D" id="3.40.50.300">
    <property type="entry name" value="P-loop containing nucleotide triphosphate hydrolases"/>
    <property type="match status" value="1"/>
</dbReference>
<comment type="catalytic activity">
    <reaction evidence="3">
        <text>3'-dephospho-CoA + ATP = ADP + CoA + H(+)</text>
        <dbReference type="Rhea" id="RHEA:18245"/>
        <dbReference type="ChEBI" id="CHEBI:15378"/>
        <dbReference type="ChEBI" id="CHEBI:30616"/>
        <dbReference type="ChEBI" id="CHEBI:57287"/>
        <dbReference type="ChEBI" id="CHEBI:57328"/>
        <dbReference type="ChEBI" id="CHEBI:456216"/>
        <dbReference type="EC" id="2.7.1.24"/>
    </reaction>
</comment>
<dbReference type="KEGG" id="parq:DSM112329_03184"/>
<keyword evidence="3" id="KW-0173">Coenzyme A biosynthesis</keyword>
<evidence type="ECO:0000256" key="4">
    <source>
        <dbReference type="NCBIfam" id="TIGR00152"/>
    </source>
</evidence>
<proteinExistence type="inferred from homology"/>
<name>A0AAU7AXE4_9ACTN</name>
<keyword evidence="3" id="KW-0963">Cytoplasm</keyword>
<dbReference type="GO" id="GO:0004140">
    <property type="term" value="F:dephospho-CoA kinase activity"/>
    <property type="evidence" value="ECO:0007669"/>
    <property type="project" value="UniProtKB-UniRule"/>
</dbReference>
<organism evidence="5">
    <name type="scientific">Paraconexibacter sp. AEG42_29</name>
    <dbReference type="NCBI Taxonomy" id="2997339"/>
    <lineage>
        <taxon>Bacteria</taxon>
        <taxon>Bacillati</taxon>
        <taxon>Actinomycetota</taxon>
        <taxon>Thermoleophilia</taxon>
        <taxon>Solirubrobacterales</taxon>
        <taxon>Paraconexibacteraceae</taxon>
        <taxon>Paraconexibacter</taxon>
    </lineage>
</organism>
<feature type="binding site" evidence="3">
    <location>
        <begin position="17"/>
        <end position="22"/>
    </location>
    <ligand>
        <name>ATP</name>
        <dbReference type="ChEBI" id="CHEBI:30616"/>
    </ligand>
</feature>
<dbReference type="NCBIfam" id="TIGR00152">
    <property type="entry name" value="dephospho-CoA kinase"/>
    <property type="match status" value="1"/>
</dbReference>
<accession>A0AAU7AXE4</accession>
<keyword evidence="2 3" id="KW-0067">ATP-binding</keyword>
<dbReference type="EC" id="2.7.1.24" evidence="3 4"/>
<dbReference type="PANTHER" id="PTHR10695">
    <property type="entry name" value="DEPHOSPHO-COA KINASE-RELATED"/>
    <property type="match status" value="1"/>
</dbReference>
<gene>
    <name evidence="3 5" type="primary">coaE</name>
    <name evidence="5" type="ORF">DSM112329_03184</name>
</gene>
<dbReference type="GO" id="GO:0015937">
    <property type="term" value="P:coenzyme A biosynthetic process"/>
    <property type="evidence" value="ECO:0007669"/>
    <property type="project" value="UniProtKB-UniRule"/>
</dbReference>
<dbReference type="PANTHER" id="PTHR10695:SF46">
    <property type="entry name" value="BIFUNCTIONAL COENZYME A SYNTHASE-RELATED"/>
    <property type="match status" value="1"/>
</dbReference>
<comment type="function">
    <text evidence="3">Catalyzes the phosphorylation of the 3'-hydroxyl group of dephosphocoenzyme A to form coenzyme A.</text>
</comment>
<dbReference type="GO" id="GO:0005524">
    <property type="term" value="F:ATP binding"/>
    <property type="evidence" value="ECO:0007669"/>
    <property type="project" value="UniProtKB-UniRule"/>
</dbReference>
<dbReference type="AlphaFoldDB" id="A0AAU7AXE4"/>
<keyword evidence="3 5" id="KW-0418">Kinase</keyword>
<evidence type="ECO:0000313" key="5">
    <source>
        <dbReference type="EMBL" id="XAY06315.1"/>
    </source>
</evidence>
<dbReference type="HAMAP" id="MF_00376">
    <property type="entry name" value="Dephospho_CoA_kinase"/>
    <property type="match status" value="1"/>
</dbReference>
<dbReference type="PROSITE" id="PS51219">
    <property type="entry name" value="DPCK"/>
    <property type="match status" value="1"/>
</dbReference>
<dbReference type="InterPro" id="IPR001977">
    <property type="entry name" value="Depp_CoAkinase"/>
</dbReference>
<keyword evidence="3 5" id="KW-0808">Transferase</keyword>
<comment type="similarity">
    <text evidence="3">Belongs to the CoaE family.</text>
</comment>
<dbReference type="SUPFAM" id="SSF52540">
    <property type="entry name" value="P-loop containing nucleoside triphosphate hydrolases"/>
    <property type="match status" value="1"/>
</dbReference>
<sequence length="205" mass="21743">MPSQAPVPFVGLTGGLGSGKSTALAALGRLGAMTLSTDAVVHDLYVDDAELRELVVARWGDDVAPGGTVDRAQIAKHAFADPSERKWLEEQIWPRVAQAVIDFRAASATADPPPPAAVVETPLLFEAGMDKAYDATIAVIADEAVRAERAAARGHHSVDERAARQLTQQEKADRATYVVVNSGTVEDLERELSTVLGRLRSAPPA</sequence>
<keyword evidence="1 3" id="KW-0547">Nucleotide-binding</keyword>
<evidence type="ECO:0000256" key="2">
    <source>
        <dbReference type="ARBA" id="ARBA00022840"/>
    </source>
</evidence>
<evidence type="ECO:0000256" key="3">
    <source>
        <dbReference type="HAMAP-Rule" id="MF_00376"/>
    </source>
</evidence>
<dbReference type="Pfam" id="PF01121">
    <property type="entry name" value="CoaE"/>
    <property type="match status" value="1"/>
</dbReference>